<keyword evidence="2" id="KW-1185">Reference proteome</keyword>
<protein>
    <submittedName>
        <fullName evidence="1">DUF2505 domain-containing protein</fullName>
    </submittedName>
</protein>
<name>A0A927PKP5_9ACTN</name>
<dbReference type="EMBL" id="JACYWE010000002">
    <property type="protein sequence ID" value="MBD8505953.1"/>
    <property type="molecule type" value="Genomic_DNA"/>
</dbReference>
<evidence type="ECO:0000313" key="2">
    <source>
        <dbReference type="Proteomes" id="UP000642993"/>
    </source>
</evidence>
<organism evidence="1 2">
    <name type="scientific">Lolliginicoccus lacisalsi</name>
    <dbReference type="NCBI Taxonomy" id="2742202"/>
    <lineage>
        <taxon>Bacteria</taxon>
        <taxon>Bacillati</taxon>
        <taxon>Actinomycetota</taxon>
        <taxon>Actinomycetes</taxon>
        <taxon>Mycobacteriales</taxon>
        <taxon>Hoyosellaceae</taxon>
        <taxon>Lolliginicoccus</taxon>
    </lineage>
</organism>
<dbReference type="RefSeq" id="WP_192038388.1">
    <property type="nucleotide sequence ID" value="NZ_JACYWE010000002.1"/>
</dbReference>
<accession>A0A927PKP5</accession>
<gene>
    <name evidence="1" type="ORF">HT102_05585</name>
</gene>
<dbReference type="InterPro" id="IPR019639">
    <property type="entry name" value="DUF2505"/>
</dbReference>
<dbReference type="AlphaFoldDB" id="A0A927PKP5"/>
<dbReference type="Proteomes" id="UP000642993">
    <property type="component" value="Unassembled WGS sequence"/>
</dbReference>
<comment type="caution">
    <text evidence="1">The sequence shown here is derived from an EMBL/GenBank/DDBJ whole genome shotgun (WGS) entry which is preliminary data.</text>
</comment>
<evidence type="ECO:0000313" key="1">
    <source>
        <dbReference type="EMBL" id="MBD8505953.1"/>
    </source>
</evidence>
<sequence length="167" mass="18174">MARRTEYAKELPCTAEQVYEALSSRQYWDDRIAEIGGTKASMVGFEASDSGVEVEYQQFIARSKLPSIAQTVIKNDMIIIRKESWSLDGGAASGTFHGEMKGGPGSVSGPRSVRNNDNGCVIEATIEARVSFPLVGGKLEKLLLPSVENLLDGEDDYTAKWIAKNLA</sequence>
<proteinExistence type="predicted"/>
<dbReference type="Pfam" id="PF10698">
    <property type="entry name" value="DUF2505"/>
    <property type="match status" value="1"/>
</dbReference>
<reference evidence="1" key="1">
    <citation type="submission" date="2020-09" db="EMBL/GenBank/DDBJ databases">
        <title>Hoyosella lacisalsi sp. nov., a halotolerant actinobacterium isolated from soil of Lake Gudzhirganskoe.</title>
        <authorList>
            <person name="Yang Q."/>
            <person name="Guo P.Y."/>
            <person name="Liu S.W."/>
            <person name="Li F.N."/>
            <person name="Sun C.H."/>
        </authorList>
    </citation>
    <scope>NUCLEOTIDE SEQUENCE</scope>
    <source>
        <strain evidence="1">G463</strain>
    </source>
</reference>